<comment type="caution">
    <text evidence="1">The sequence shown here is derived from an EMBL/GenBank/DDBJ whole genome shotgun (WGS) entry which is preliminary data.</text>
</comment>
<gene>
    <name evidence="1" type="primary">RvY_05854-1</name>
    <name evidence="1" type="synonym">RvY_05854.1</name>
    <name evidence="1" type="ORF">RvY_05854</name>
</gene>
<proteinExistence type="predicted"/>
<keyword evidence="2" id="KW-1185">Reference proteome</keyword>
<organism evidence="1 2">
    <name type="scientific">Ramazzottius varieornatus</name>
    <name type="common">Water bear</name>
    <name type="synonym">Tardigrade</name>
    <dbReference type="NCBI Taxonomy" id="947166"/>
    <lineage>
        <taxon>Eukaryota</taxon>
        <taxon>Metazoa</taxon>
        <taxon>Ecdysozoa</taxon>
        <taxon>Tardigrada</taxon>
        <taxon>Eutardigrada</taxon>
        <taxon>Parachela</taxon>
        <taxon>Hypsibioidea</taxon>
        <taxon>Ramazzottiidae</taxon>
        <taxon>Ramazzottius</taxon>
    </lineage>
</organism>
<evidence type="ECO:0000313" key="1">
    <source>
        <dbReference type="EMBL" id="GAU94005.1"/>
    </source>
</evidence>
<name>A0A1D1V023_RAMVA</name>
<reference evidence="1 2" key="1">
    <citation type="journal article" date="2016" name="Nat. Commun.">
        <title>Extremotolerant tardigrade genome and improved radiotolerance of human cultured cells by tardigrade-unique protein.</title>
        <authorList>
            <person name="Hashimoto T."/>
            <person name="Horikawa D.D."/>
            <person name="Saito Y."/>
            <person name="Kuwahara H."/>
            <person name="Kozuka-Hata H."/>
            <person name="Shin-I T."/>
            <person name="Minakuchi Y."/>
            <person name="Ohishi K."/>
            <person name="Motoyama A."/>
            <person name="Aizu T."/>
            <person name="Enomoto A."/>
            <person name="Kondo K."/>
            <person name="Tanaka S."/>
            <person name="Hara Y."/>
            <person name="Koshikawa S."/>
            <person name="Sagara H."/>
            <person name="Miura T."/>
            <person name="Yokobori S."/>
            <person name="Miyagawa K."/>
            <person name="Suzuki Y."/>
            <person name="Kubo T."/>
            <person name="Oyama M."/>
            <person name="Kohara Y."/>
            <person name="Fujiyama A."/>
            <person name="Arakawa K."/>
            <person name="Katayama T."/>
            <person name="Toyoda A."/>
            <person name="Kunieda T."/>
        </authorList>
    </citation>
    <scope>NUCLEOTIDE SEQUENCE [LARGE SCALE GENOMIC DNA]</scope>
    <source>
        <strain evidence="1 2">YOKOZUNA-1</strain>
    </source>
</reference>
<dbReference type="Proteomes" id="UP000186922">
    <property type="component" value="Unassembled WGS sequence"/>
</dbReference>
<evidence type="ECO:0000313" key="2">
    <source>
        <dbReference type="Proteomes" id="UP000186922"/>
    </source>
</evidence>
<protein>
    <submittedName>
        <fullName evidence="1">Uncharacterized protein</fullName>
    </submittedName>
</protein>
<dbReference type="EMBL" id="BDGG01000002">
    <property type="protein sequence ID" value="GAU94005.1"/>
    <property type="molecule type" value="Genomic_DNA"/>
</dbReference>
<dbReference type="AlphaFoldDB" id="A0A1D1V023"/>
<sequence length="54" mass="6207">MVMWKAYVDDAHEHAFVRGRILADKPRVRNSVGNEVHNCSNFLSTPMIYSKTIT</sequence>
<accession>A0A1D1V023</accession>